<dbReference type="Proteomes" id="UP000189674">
    <property type="component" value="Chromosome"/>
</dbReference>
<proteinExistence type="predicted"/>
<evidence type="ECO:0000313" key="1">
    <source>
        <dbReference type="EMBL" id="AQT67809.1"/>
    </source>
</evidence>
<dbReference type="STRING" id="1936003.STSP2_00959"/>
<keyword evidence="2" id="KW-1185">Reference proteome</keyword>
<organism evidence="1 2">
    <name type="scientific">Anaerohalosphaera lusitana</name>
    <dbReference type="NCBI Taxonomy" id="1936003"/>
    <lineage>
        <taxon>Bacteria</taxon>
        <taxon>Pseudomonadati</taxon>
        <taxon>Planctomycetota</taxon>
        <taxon>Phycisphaerae</taxon>
        <taxon>Sedimentisphaerales</taxon>
        <taxon>Anaerohalosphaeraceae</taxon>
        <taxon>Anaerohalosphaera</taxon>
    </lineage>
</organism>
<accession>A0A1U9NIQ3</accession>
<dbReference type="AlphaFoldDB" id="A0A1U9NIQ3"/>
<protein>
    <submittedName>
        <fullName evidence="1">Uncharacterized protein</fullName>
    </submittedName>
</protein>
<dbReference type="EMBL" id="CP019791">
    <property type="protein sequence ID" value="AQT67809.1"/>
    <property type="molecule type" value="Genomic_DNA"/>
</dbReference>
<evidence type="ECO:0000313" key="2">
    <source>
        <dbReference type="Proteomes" id="UP000189674"/>
    </source>
</evidence>
<dbReference type="KEGG" id="alus:STSP2_00959"/>
<name>A0A1U9NIQ3_9BACT</name>
<sequence length="38" mass="4156">MTSFGKNGTYDGGGWDDQVLTFGVGEHGSIESFRRAFE</sequence>
<gene>
    <name evidence="1" type="ORF">STSP2_00959</name>
</gene>
<reference evidence="2" key="1">
    <citation type="submission" date="2017-02" db="EMBL/GenBank/DDBJ databases">
        <title>Comparative genomics and description of representatives of a novel lineage of planctomycetes thriving in anoxic sediments.</title>
        <authorList>
            <person name="Spring S."/>
            <person name="Bunk B."/>
            <person name="Sproer C."/>
        </authorList>
    </citation>
    <scope>NUCLEOTIDE SEQUENCE [LARGE SCALE GENOMIC DNA]</scope>
    <source>
        <strain evidence="2">ST-NAGAB-D1</strain>
    </source>
</reference>